<keyword evidence="5" id="KW-1185">Reference proteome</keyword>
<sequence>MSKDKDESSPYGAGFIAACIVVGAVLICGIVIIFAGGGGSTRASAAAQQPVAAASVPPTNEPASAPGTPEGGPAQTSNTNSSGSEGRTGSCGLPAGDQAVPAQAPAVDGWEVSRRVVVPRSSKYGPGTTDSDGFRHCFAHSPTGAVYAAYSAIAAIADQSKLVPTVKKLMVPGSATDSLLRQVAADGSSSATSTVQVVGYRVIDAGPDRVTLMLAMPVESVYMSANLTLVWHEGDWRLQPPPPGEAVGAPFSQHRDLSDFVKWSGI</sequence>
<feature type="domain" description="DUF8175" evidence="3">
    <location>
        <begin position="74"/>
        <end position="261"/>
    </location>
</feature>
<gene>
    <name evidence="4" type="ORF">EV137_3610</name>
</gene>
<dbReference type="EMBL" id="SODU01000002">
    <property type="protein sequence ID" value="TDW89810.1"/>
    <property type="molecule type" value="Genomic_DNA"/>
</dbReference>
<protein>
    <recommendedName>
        <fullName evidence="3">DUF8175 domain-containing protein</fullName>
    </recommendedName>
</protein>
<feature type="transmembrane region" description="Helical" evidence="2">
    <location>
        <begin position="12"/>
        <end position="35"/>
    </location>
</feature>
<dbReference type="Proteomes" id="UP000295060">
    <property type="component" value="Unassembled WGS sequence"/>
</dbReference>
<feature type="region of interest" description="Disordered" evidence="1">
    <location>
        <begin position="52"/>
        <end position="105"/>
    </location>
</feature>
<reference evidence="4 5" key="1">
    <citation type="submission" date="2019-03" db="EMBL/GenBank/DDBJ databases">
        <title>Genomic Encyclopedia of Type Strains, Phase III (KMG-III): the genomes of soil and plant-associated and newly described type strains.</title>
        <authorList>
            <person name="Whitman W."/>
        </authorList>
    </citation>
    <scope>NUCLEOTIDE SEQUENCE [LARGE SCALE GENOMIC DNA]</scope>
    <source>
        <strain evidence="4 5">VKMAc-2574</strain>
    </source>
</reference>
<accession>A0ABY2FEK9</accession>
<dbReference type="InterPro" id="IPR058488">
    <property type="entry name" value="DUF8175"/>
</dbReference>
<keyword evidence="2" id="KW-0472">Membrane</keyword>
<keyword evidence="2" id="KW-0812">Transmembrane</keyword>
<name>A0ABY2FEK9_9ACTN</name>
<feature type="compositionally biased region" description="Polar residues" evidence="1">
    <location>
        <begin position="74"/>
        <end position="87"/>
    </location>
</feature>
<comment type="caution">
    <text evidence="4">The sequence shown here is derived from an EMBL/GenBank/DDBJ whole genome shotgun (WGS) entry which is preliminary data.</text>
</comment>
<evidence type="ECO:0000259" key="3">
    <source>
        <dbReference type="Pfam" id="PF26526"/>
    </source>
</evidence>
<evidence type="ECO:0000256" key="1">
    <source>
        <dbReference type="SAM" id="MobiDB-lite"/>
    </source>
</evidence>
<proteinExistence type="predicted"/>
<dbReference type="RefSeq" id="WP_134130062.1">
    <property type="nucleotide sequence ID" value="NZ_SODU01000002.1"/>
</dbReference>
<evidence type="ECO:0000313" key="5">
    <source>
        <dbReference type="Proteomes" id="UP000295060"/>
    </source>
</evidence>
<evidence type="ECO:0000313" key="4">
    <source>
        <dbReference type="EMBL" id="TDW89810.1"/>
    </source>
</evidence>
<dbReference type="PROSITE" id="PS51257">
    <property type="entry name" value="PROKAR_LIPOPROTEIN"/>
    <property type="match status" value="1"/>
</dbReference>
<keyword evidence="2" id="KW-1133">Transmembrane helix</keyword>
<evidence type="ECO:0000256" key="2">
    <source>
        <dbReference type="SAM" id="Phobius"/>
    </source>
</evidence>
<dbReference type="Pfam" id="PF26526">
    <property type="entry name" value="DUF8175"/>
    <property type="match status" value="1"/>
</dbReference>
<organism evidence="4 5">
    <name type="scientific">Kribbella pratensis</name>
    <dbReference type="NCBI Taxonomy" id="2512112"/>
    <lineage>
        <taxon>Bacteria</taxon>
        <taxon>Bacillati</taxon>
        <taxon>Actinomycetota</taxon>
        <taxon>Actinomycetes</taxon>
        <taxon>Propionibacteriales</taxon>
        <taxon>Kribbellaceae</taxon>
        <taxon>Kribbella</taxon>
    </lineage>
</organism>